<dbReference type="KEGG" id="sper:EW093_03680"/>
<proteinExistence type="predicted"/>
<evidence type="ECO:0000256" key="1">
    <source>
        <dbReference type="SAM" id="Phobius"/>
    </source>
</evidence>
<dbReference type="Proteomes" id="UP000323824">
    <property type="component" value="Chromosome"/>
</dbReference>
<dbReference type="AlphaFoldDB" id="A0A5C1QAK9"/>
<evidence type="ECO:0000313" key="3">
    <source>
        <dbReference type="Proteomes" id="UP000323824"/>
    </source>
</evidence>
<feature type="transmembrane region" description="Helical" evidence="1">
    <location>
        <begin position="21"/>
        <end position="43"/>
    </location>
</feature>
<reference evidence="2 3" key="2">
    <citation type="submission" date="2019-09" db="EMBL/GenBank/DDBJ databases">
        <title>Complete Genome Sequence and Methylome Analysis of free living Spirochaetas.</title>
        <authorList>
            <person name="Leshcheva N."/>
            <person name="Mikheeva N."/>
        </authorList>
    </citation>
    <scope>NUCLEOTIDE SEQUENCE [LARGE SCALE GENOMIC DNA]</scope>
    <source>
        <strain evidence="2 3">P</strain>
    </source>
</reference>
<dbReference type="EMBL" id="CP035807">
    <property type="protein sequence ID" value="QEN03836.1"/>
    <property type="molecule type" value="Genomic_DNA"/>
</dbReference>
<reference evidence="2 3" key="1">
    <citation type="submission" date="2019-02" db="EMBL/GenBank/DDBJ databases">
        <authorList>
            <person name="Fomenkov A."/>
            <person name="Dubinina G."/>
            <person name="Grabovich M."/>
            <person name="Vincze T."/>
            <person name="Roberts R.J."/>
        </authorList>
    </citation>
    <scope>NUCLEOTIDE SEQUENCE [LARGE SCALE GENOMIC DNA]</scope>
    <source>
        <strain evidence="2 3">P</strain>
    </source>
</reference>
<keyword evidence="3" id="KW-1185">Reference proteome</keyword>
<keyword evidence="1" id="KW-1133">Transmembrane helix</keyword>
<evidence type="ECO:0000313" key="2">
    <source>
        <dbReference type="EMBL" id="QEN03836.1"/>
    </source>
</evidence>
<accession>A0A5C1QAK9</accession>
<name>A0A5C1QAK9_9SPIO</name>
<protein>
    <submittedName>
        <fullName evidence="2">Uncharacterized protein</fullName>
    </submittedName>
</protein>
<gene>
    <name evidence="2" type="ORF">EW093_03680</name>
</gene>
<keyword evidence="1" id="KW-0472">Membrane</keyword>
<organism evidence="2 3">
    <name type="scientific">Thiospirochaeta perfilievii</name>
    <dbReference type="NCBI Taxonomy" id="252967"/>
    <lineage>
        <taxon>Bacteria</taxon>
        <taxon>Pseudomonadati</taxon>
        <taxon>Spirochaetota</taxon>
        <taxon>Spirochaetia</taxon>
        <taxon>Spirochaetales</taxon>
        <taxon>Spirochaetaceae</taxon>
        <taxon>Thiospirochaeta</taxon>
    </lineage>
</organism>
<sequence length="168" mass="19870">MKKKKSKISITQFFSNAWLDLRFKLIIFASFFIAFLLVMFLIARDVQNDKKILESKANKYETYVDQLLLAKYSVDELKNMNDDQLKLAVDVVIDEANNIMVESPKLNDFILPVKDDDYSSFFELTREAKSKWSQSDIDQFWIDLETLDIKNLDENNFDYLKARLKDIR</sequence>
<dbReference type="RefSeq" id="WP_149567094.1">
    <property type="nucleotide sequence ID" value="NZ_CP035807.1"/>
</dbReference>
<keyword evidence="1" id="KW-0812">Transmembrane</keyword>